<dbReference type="InterPro" id="IPR001387">
    <property type="entry name" value="Cro/C1-type_HTH"/>
</dbReference>
<accession>A0A377TQM0</accession>
<keyword evidence="2" id="KW-0238">DNA-binding</keyword>
<gene>
    <name evidence="2" type="ORF">NCTC9140_02652</name>
</gene>
<dbReference type="Pfam" id="PF13560">
    <property type="entry name" value="HTH_31"/>
    <property type="match status" value="1"/>
</dbReference>
<dbReference type="AlphaFoldDB" id="A0A377TQM0"/>
<dbReference type="Gene3D" id="3.30.450.180">
    <property type="match status" value="1"/>
</dbReference>
<proteinExistence type="predicted"/>
<dbReference type="InterPro" id="IPR041413">
    <property type="entry name" value="MLTR_LBD"/>
</dbReference>
<feature type="domain" description="HTH cro/C1-type" evidence="1">
    <location>
        <begin position="67"/>
        <end position="139"/>
    </location>
</feature>
<organism evidence="2 3">
    <name type="scientific">Klebsiella pneumoniae</name>
    <dbReference type="NCBI Taxonomy" id="573"/>
    <lineage>
        <taxon>Bacteria</taxon>
        <taxon>Pseudomonadati</taxon>
        <taxon>Pseudomonadota</taxon>
        <taxon>Gammaproteobacteria</taxon>
        <taxon>Enterobacterales</taxon>
        <taxon>Enterobacteriaceae</taxon>
        <taxon>Klebsiella/Raoultella group</taxon>
        <taxon>Klebsiella</taxon>
        <taxon>Klebsiella pneumoniae complex</taxon>
    </lineage>
</organism>
<dbReference type="PANTHER" id="PTHR35010:SF2">
    <property type="entry name" value="BLL4672 PROTEIN"/>
    <property type="match status" value="1"/>
</dbReference>
<protein>
    <submittedName>
        <fullName evidence="2">DNA-binding protein</fullName>
    </submittedName>
</protein>
<name>A0A377TQM0_KLEPN</name>
<dbReference type="Proteomes" id="UP000254938">
    <property type="component" value="Unassembled WGS sequence"/>
</dbReference>
<dbReference type="PANTHER" id="PTHR35010">
    <property type="entry name" value="BLL4672 PROTEIN-RELATED"/>
    <property type="match status" value="1"/>
</dbReference>
<dbReference type="Gene3D" id="1.10.260.40">
    <property type="entry name" value="lambda repressor-like DNA-binding domains"/>
    <property type="match status" value="1"/>
</dbReference>
<evidence type="ECO:0000313" key="3">
    <source>
        <dbReference type="Proteomes" id="UP000254938"/>
    </source>
</evidence>
<dbReference type="CDD" id="cd00093">
    <property type="entry name" value="HTH_XRE"/>
    <property type="match status" value="1"/>
</dbReference>
<evidence type="ECO:0000259" key="1">
    <source>
        <dbReference type="SMART" id="SM00530"/>
    </source>
</evidence>
<dbReference type="GO" id="GO:0003677">
    <property type="term" value="F:DNA binding"/>
    <property type="evidence" value="ECO:0007669"/>
    <property type="project" value="UniProtKB-KW"/>
</dbReference>
<reference evidence="2 3" key="1">
    <citation type="submission" date="2018-06" db="EMBL/GenBank/DDBJ databases">
        <authorList>
            <consortium name="Pathogen Informatics"/>
            <person name="Doyle S."/>
        </authorList>
    </citation>
    <scope>NUCLEOTIDE SEQUENCE [LARGE SCALE GENOMIC DNA]</scope>
    <source>
        <strain evidence="2 3">NCTC9140</strain>
    </source>
</reference>
<sequence length="331" mass="38175">MKQQTYSWDSPLRHSADRRSITDKLNGYQFLSILVLALLCWRGDDHDAATGVDDRRADDRRKQLGAFLRARRESLDPQRLGLPRVGRRRTPGLRREEVAMLADVGVTWYTWLEQGREVNPSEAVLVGVANALQCSPLETRHLFVLAGLTPPEATQVTVCEGISPGTRRMLDSLMPQPASIQKPNFDIVAWNDSFCRLMGIDFATLPEEDRNCIYLYLTHETWRSRIENRDVLPTFVSYFRAAMAEHRGDPAWENKLARFFAASSEFEALWHQRYEVRGVENQIKHFNHPQLGRFSLQQMYWYSAPRNGSRLLVYLPMDEAGEQALAWLDQH</sequence>
<evidence type="ECO:0000313" key="2">
    <source>
        <dbReference type="EMBL" id="STS80934.1"/>
    </source>
</evidence>
<dbReference type="EMBL" id="UGKQ01000007">
    <property type="protein sequence ID" value="STS80934.1"/>
    <property type="molecule type" value="Genomic_DNA"/>
</dbReference>
<dbReference type="SUPFAM" id="SSF47413">
    <property type="entry name" value="lambda repressor-like DNA-binding domains"/>
    <property type="match status" value="1"/>
</dbReference>
<dbReference type="SMART" id="SM00530">
    <property type="entry name" value="HTH_XRE"/>
    <property type="match status" value="1"/>
</dbReference>
<dbReference type="Pfam" id="PF17765">
    <property type="entry name" value="MLTR_LBD"/>
    <property type="match status" value="1"/>
</dbReference>
<dbReference type="InterPro" id="IPR010982">
    <property type="entry name" value="Lambda_DNA-bd_dom_sf"/>
</dbReference>